<organism evidence="1 2">
    <name type="scientific">Acrasis kona</name>
    <dbReference type="NCBI Taxonomy" id="1008807"/>
    <lineage>
        <taxon>Eukaryota</taxon>
        <taxon>Discoba</taxon>
        <taxon>Heterolobosea</taxon>
        <taxon>Tetramitia</taxon>
        <taxon>Eutetramitia</taxon>
        <taxon>Acrasidae</taxon>
        <taxon>Acrasis</taxon>
    </lineage>
</organism>
<reference evidence="1 2" key="1">
    <citation type="submission" date="2024-03" db="EMBL/GenBank/DDBJ databases">
        <title>The Acrasis kona genome and developmental transcriptomes reveal deep origins of eukaryotic multicellular pathways.</title>
        <authorList>
            <person name="Sheikh S."/>
            <person name="Fu C.-J."/>
            <person name="Brown M.W."/>
            <person name="Baldauf S.L."/>
        </authorList>
    </citation>
    <scope>NUCLEOTIDE SEQUENCE [LARGE SCALE GENOMIC DNA]</scope>
    <source>
        <strain evidence="1 2">ATCC MYA-3509</strain>
    </source>
</reference>
<comment type="caution">
    <text evidence="1">The sequence shown here is derived from an EMBL/GenBank/DDBJ whole genome shotgun (WGS) entry which is preliminary data.</text>
</comment>
<name>A0AAW2YWY4_9EUKA</name>
<evidence type="ECO:0000313" key="1">
    <source>
        <dbReference type="EMBL" id="KAL0481630.1"/>
    </source>
</evidence>
<keyword evidence="2" id="KW-1185">Reference proteome</keyword>
<accession>A0AAW2YWY4</accession>
<dbReference type="EMBL" id="JAOPGA020000780">
    <property type="protein sequence ID" value="KAL0481630.1"/>
    <property type="molecule type" value="Genomic_DNA"/>
</dbReference>
<gene>
    <name evidence="1" type="ORF">AKO1_012461</name>
</gene>
<protein>
    <submittedName>
        <fullName evidence="1">dTDP-4-dehydro-6-deoxyglucose reductase</fullName>
    </submittedName>
</protein>
<evidence type="ECO:0000313" key="2">
    <source>
        <dbReference type="Proteomes" id="UP001431209"/>
    </source>
</evidence>
<proteinExistence type="predicted"/>
<dbReference type="AlphaFoldDB" id="A0AAW2YWY4"/>
<sequence length="204" mass="23194">MGQQCCAYIHNRSSFDIQLYDHTTEFGKLKFLNEAVIPHNGEHPLPLFEPEPSPDNIPSNSEYWYSGTFRYTLTNPRDTRASRRSYAFEIVCKPHSKTGAHTILRLTPRYDSHFNLDFPFVFVEPIPLEHPSSPVNVFEIQDILQVADSTESIVLEGEQMTTDSDTLTDKSAQVFGVEATVDHTKSVIINERTVSLDVLDLDDM</sequence>
<dbReference type="Proteomes" id="UP001431209">
    <property type="component" value="Unassembled WGS sequence"/>
</dbReference>